<organism evidence="2 3">
    <name type="scientific">Rhodotorula toruloides</name>
    <name type="common">Yeast</name>
    <name type="synonym">Rhodosporidium toruloides</name>
    <dbReference type="NCBI Taxonomy" id="5286"/>
    <lineage>
        <taxon>Eukaryota</taxon>
        <taxon>Fungi</taxon>
        <taxon>Dikarya</taxon>
        <taxon>Basidiomycota</taxon>
        <taxon>Pucciniomycotina</taxon>
        <taxon>Microbotryomycetes</taxon>
        <taxon>Sporidiobolales</taxon>
        <taxon>Sporidiobolaceae</taxon>
        <taxon>Rhodotorula</taxon>
    </lineage>
</organism>
<evidence type="ECO:0000259" key="1">
    <source>
        <dbReference type="PROSITE" id="PS50142"/>
    </source>
</evidence>
<dbReference type="SUPFAM" id="SSF69065">
    <property type="entry name" value="RNase III domain-like"/>
    <property type="match status" value="1"/>
</dbReference>
<name>A0A511KGV7_RHOTO</name>
<dbReference type="SMART" id="SM00535">
    <property type="entry name" value="RIBOc"/>
    <property type="match status" value="1"/>
</dbReference>
<dbReference type="Proteomes" id="UP000321518">
    <property type="component" value="Unassembled WGS sequence"/>
</dbReference>
<dbReference type="AlphaFoldDB" id="A0A511KGV7"/>
<sequence length="191" mass="20397">MPSPSSSPPTTASLAARAVAFSASLPRYQSVFVNTEEKLEELRQRAPSLAFDSKDAKELAVRAITHSSLSATRNNTELVRVGQACGKAVAAKALFLSAGVHIGEQYNKAIAINFSVKVLAPIARQIKLQEVLRTASNTPSMSDEMLAKALLALLGALELVSGDEAPLRVLKELEIVKLPKSLQEELSNTST</sequence>
<gene>
    <name evidence="2" type="ORF">Rt10032_c08g3626</name>
</gene>
<dbReference type="EMBL" id="BJWK01000008">
    <property type="protein sequence ID" value="GEM09609.1"/>
    <property type="molecule type" value="Genomic_DNA"/>
</dbReference>
<evidence type="ECO:0000313" key="2">
    <source>
        <dbReference type="EMBL" id="GEM09609.1"/>
    </source>
</evidence>
<feature type="domain" description="RNase III" evidence="1">
    <location>
        <begin position="42"/>
        <end position="162"/>
    </location>
</feature>
<dbReference type="GO" id="GO:0004525">
    <property type="term" value="F:ribonuclease III activity"/>
    <property type="evidence" value="ECO:0007669"/>
    <property type="project" value="InterPro"/>
</dbReference>
<accession>A0A511KGV7</accession>
<protein>
    <submittedName>
        <fullName evidence="2">Ribonuclease III</fullName>
    </submittedName>
</protein>
<dbReference type="InterPro" id="IPR036389">
    <property type="entry name" value="RNase_III_sf"/>
</dbReference>
<comment type="caution">
    <text evidence="2">The sequence shown here is derived from an EMBL/GenBank/DDBJ whole genome shotgun (WGS) entry which is preliminary data.</text>
</comment>
<dbReference type="Gene3D" id="1.10.1520.10">
    <property type="entry name" value="Ribonuclease III domain"/>
    <property type="match status" value="1"/>
</dbReference>
<dbReference type="OrthoDB" id="2529374at2759"/>
<dbReference type="InterPro" id="IPR000999">
    <property type="entry name" value="RNase_III_dom"/>
</dbReference>
<dbReference type="Pfam" id="PF14622">
    <property type="entry name" value="Ribonucleas_3_3"/>
    <property type="match status" value="1"/>
</dbReference>
<evidence type="ECO:0000313" key="3">
    <source>
        <dbReference type="Proteomes" id="UP000321518"/>
    </source>
</evidence>
<proteinExistence type="predicted"/>
<dbReference type="PROSITE" id="PS50142">
    <property type="entry name" value="RNASE_3_2"/>
    <property type="match status" value="1"/>
</dbReference>
<dbReference type="GO" id="GO:0006396">
    <property type="term" value="P:RNA processing"/>
    <property type="evidence" value="ECO:0007669"/>
    <property type="project" value="InterPro"/>
</dbReference>
<reference evidence="2 3" key="1">
    <citation type="submission" date="2019-07" db="EMBL/GenBank/DDBJ databases">
        <title>Rhodotorula toruloides NBRC10032 genome sequencing.</title>
        <authorList>
            <person name="Shida Y."/>
            <person name="Takaku H."/>
            <person name="Ogasawara W."/>
            <person name="Mori K."/>
        </authorList>
    </citation>
    <scope>NUCLEOTIDE SEQUENCE [LARGE SCALE GENOMIC DNA]</scope>
    <source>
        <strain evidence="2 3">NBRC10032</strain>
    </source>
</reference>